<keyword evidence="4" id="KW-0472">Membrane</keyword>
<comment type="caution">
    <text evidence="6">The sequence shown here is derived from an EMBL/GenBank/DDBJ whole genome shotgun (WGS) entry which is preliminary data.</text>
</comment>
<keyword evidence="3" id="KW-1133">Transmembrane helix</keyword>
<dbReference type="SMART" id="SM01158">
    <property type="entry name" value="DUF1741"/>
    <property type="match status" value="1"/>
</dbReference>
<evidence type="ECO:0000256" key="3">
    <source>
        <dbReference type="ARBA" id="ARBA00022989"/>
    </source>
</evidence>
<reference evidence="6" key="1">
    <citation type="submission" date="2020-12" db="EMBL/GenBank/DDBJ databases">
        <title>Metabolic potential, ecology and presence of endohyphal bacteria is reflected in genomic diversity of Mucoromycotina.</title>
        <authorList>
            <person name="Muszewska A."/>
            <person name="Okrasinska A."/>
            <person name="Steczkiewicz K."/>
            <person name="Drgas O."/>
            <person name="Orlowska M."/>
            <person name="Perlinska-Lenart U."/>
            <person name="Aleksandrzak-Piekarczyk T."/>
            <person name="Szatraj K."/>
            <person name="Zielenkiewicz U."/>
            <person name="Pilsyk S."/>
            <person name="Malc E."/>
            <person name="Mieczkowski P."/>
            <person name="Kruszewska J.S."/>
            <person name="Biernat P."/>
            <person name="Pawlowska J."/>
        </authorList>
    </citation>
    <scope>NUCLEOTIDE SEQUENCE</scope>
    <source>
        <strain evidence="6">WA0000067209</strain>
    </source>
</reference>
<evidence type="ECO:0000256" key="4">
    <source>
        <dbReference type="ARBA" id="ARBA00023136"/>
    </source>
</evidence>
<evidence type="ECO:0000256" key="1">
    <source>
        <dbReference type="ARBA" id="ARBA00004370"/>
    </source>
</evidence>
<dbReference type="OrthoDB" id="2012278at2759"/>
<keyword evidence="2" id="KW-0812">Transmembrane</keyword>
<evidence type="ECO:0000256" key="2">
    <source>
        <dbReference type="ARBA" id="ARBA00022692"/>
    </source>
</evidence>
<name>A0A8H7UIH1_MORIS</name>
<dbReference type="PANTHER" id="PTHR13608">
    <property type="entry name" value="ARMADILLO-LIKE HELICAL DOMAIN-CONTAINING PROTEIN 3"/>
    <property type="match status" value="1"/>
</dbReference>
<evidence type="ECO:0000313" key="6">
    <source>
        <dbReference type="EMBL" id="KAG2180294.1"/>
    </source>
</evidence>
<dbReference type="EMBL" id="JAEPQZ010000006">
    <property type="protein sequence ID" value="KAG2180294.1"/>
    <property type="molecule type" value="Genomic_DNA"/>
</dbReference>
<dbReference type="InterPro" id="IPR039868">
    <property type="entry name" value="ARMD3-like"/>
</dbReference>
<dbReference type="Proteomes" id="UP000654370">
    <property type="component" value="Unassembled WGS sequence"/>
</dbReference>
<comment type="subcellular location">
    <subcellularLocation>
        <location evidence="1">Membrane</location>
    </subcellularLocation>
</comment>
<dbReference type="InterPro" id="IPR013636">
    <property type="entry name" value="ARMH3_C"/>
</dbReference>
<gene>
    <name evidence="6" type="ORF">INT43_004083</name>
</gene>
<dbReference type="AlphaFoldDB" id="A0A8H7UIH1"/>
<evidence type="ECO:0000259" key="5">
    <source>
        <dbReference type="SMART" id="SM01158"/>
    </source>
</evidence>
<dbReference type="GO" id="GO:0005829">
    <property type="term" value="C:cytosol"/>
    <property type="evidence" value="ECO:0007669"/>
    <property type="project" value="TreeGrafter"/>
</dbReference>
<organism evidence="6 7">
    <name type="scientific">Mortierella isabellina</name>
    <name type="common">Filamentous fungus</name>
    <name type="synonym">Umbelopsis isabellina</name>
    <dbReference type="NCBI Taxonomy" id="91625"/>
    <lineage>
        <taxon>Eukaryota</taxon>
        <taxon>Fungi</taxon>
        <taxon>Fungi incertae sedis</taxon>
        <taxon>Mucoromycota</taxon>
        <taxon>Mucoromycotina</taxon>
        <taxon>Umbelopsidomycetes</taxon>
        <taxon>Umbelopsidales</taxon>
        <taxon>Umbelopsidaceae</taxon>
        <taxon>Umbelopsis</taxon>
    </lineage>
</organism>
<accession>A0A8H7UIH1</accession>
<sequence length="684" mass="78181">MTQVSPRMRDGSKSPLKEKAAGLYEAMFRGEEPFNNDPQFWWSLFLLKVKQPFLYALVHEKSEESLLAVKDNIHTIFDQSVQMMNKPAEDSMDVLRQTNAIIALTCILRAIFTKPRFANFSFDVVNLLTGIDKADTEFTSLETGIENCLKRDQSTSPELIKERLEATIRLLIVFVAGNDNVNQNNLNGYLMKQSLCSSLLNIIADLNNVSYDEAKITIVLVSLLCNYNKYESRNAVLTHLTTTKDAAPLERMVTAIGAGLLDMRADYLEIHDDSETSGQAFISYLTGFFGWGSSKSDSRLQQRGNDWDKGMEDALAEMPPKQSAMLITFYELINANNTFQNLISNPLSTCLSNESPYTEDITICAYISYASYMLQTLKSKRSVAYSKLVLLTLLRISEDNTFCKLFFNQNLTGELRLCRQRLPTLPATTGPRSITCNLIDTILIFITHNMRKKLEIDLYRTALSVLHRLLAYQIKYKARLGTFNIVKYYWSHFWQVLLGLLKFLSSHYERIAKEGDVNELIQSVSEALETHTQHNYKYGLIKLPAYSSYDALFYEIVRAASTFETLALISMYRPSPKPTETTRKSSPGQQRNNLDLFNIQLIISHLHPRIDEWQKTNKVRSLTPQQVSVVIKDNYDTLELKSSERLEQFSPYNEIPREMPFFRNVLRVAATDAIADIRKDMNGE</sequence>
<keyword evidence="7" id="KW-1185">Reference proteome</keyword>
<evidence type="ECO:0000313" key="7">
    <source>
        <dbReference type="Proteomes" id="UP000654370"/>
    </source>
</evidence>
<protein>
    <recommendedName>
        <fullName evidence="5">Armadillo-like helical domain-containing protein</fullName>
    </recommendedName>
</protein>
<feature type="domain" description="Armadillo-like helical" evidence="5">
    <location>
        <begin position="426"/>
        <end position="677"/>
    </location>
</feature>
<dbReference type="GO" id="GO:0016020">
    <property type="term" value="C:membrane"/>
    <property type="evidence" value="ECO:0007669"/>
    <property type="project" value="UniProtKB-SubCell"/>
</dbReference>
<dbReference type="Pfam" id="PF08427">
    <property type="entry name" value="ARMH3_C"/>
    <property type="match status" value="1"/>
</dbReference>
<proteinExistence type="predicted"/>
<dbReference type="PANTHER" id="PTHR13608:SF3">
    <property type="entry name" value="ARMADILLO-LIKE HELICAL DOMAIN-CONTAINING PROTEIN 3"/>
    <property type="match status" value="1"/>
</dbReference>